<evidence type="ECO:0000313" key="1">
    <source>
        <dbReference type="EMBL" id="KAL1138103.1"/>
    </source>
</evidence>
<accession>A0ABD0Z780</accession>
<reference evidence="1 2" key="1">
    <citation type="submission" date="2024-07" db="EMBL/GenBank/DDBJ databases">
        <title>Chromosome-level genome assembly of the water stick insect Ranatra chinensis (Heteroptera: Nepidae).</title>
        <authorList>
            <person name="Liu X."/>
        </authorList>
    </citation>
    <scope>NUCLEOTIDE SEQUENCE [LARGE SCALE GENOMIC DNA]</scope>
    <source>
        <strain evidence="1">Cailab_2021Rc</strain>
        <tissue evidence="1">Muscle</tissue>
    </source>
</reference>
<organism evidence="1 2">
    <name type="scientific">Ranatra chinensis</name>
    <dbReference type="NCBI Taxonomy" id="642074"/>
    <lineage>
        <taxon>Eukaryota</taxon>
        <taxon>Metazoa</taxon>
        <taxon>Ecdysozoa</taxon>
        <taxon>Arthropoda</taxon>
        <taxon>Hexapoda</taxon>
        <taxon>Insecta</taxon>
        <taxon>Pterygota</taxon>
        <taxon>Neoptera</taxon>
        <taxon>Paraneoptera</taxon>
        <taxon>Hemiptera</taxon>
        <taxon>Heteroptera</taxon>
        <taxon>Panheteroptera</taxon>
        <taxon>Nepomorpha</taxon>
        <taxon>Nepidae</taxon>
        <taxon>Ranatrinae</taxon>
        <taxon>Ranatra</taxon>
    </lineage>
</organism>
<evidence type="ECO:0000313" key="2">
    <source>
        <dbReference type="Proteomes" id="UP001558652"/>
    </source>
</evidence>
<protein>
    <submittedName>
        <fullName evidence="1">Uncharacterized protein</fullName>
    </submittedName>
</protein>
<sequence>MASKRRNMFHKNKKQETTENVMLEHCSAGVGCKEVAGKLAHNVCGLFSWRHKYDVSKLHRENNLIHNGAIGHTIPPDRTVLNAFQLFAILSDEVRSPRILSEG</sequence>
<keyword evidence="2" id="KW-1185">Reference proteome</keyword>
<dbReference type="AlphaFoldDB" id="A0ABD0Z780"/>
<dbReference type="Proteomes" id="UP001558652">
    <property type="component" value="Unassembled WGS sequence"/>
</dbReference>
<comment type="caution">
    <text evidence="1">The sequence shown here is derived from an EMBL/GenBank/DDBJ whole genome shotgun (WGS) entry which is preliminary data.</text>
</comment>
<name>A0ABD0Z780_9HEMI</name>
<dbReference type="EMBL" id="JBFDAA010000004">
    <property type="protein sequence ID" value="KAL1138103.1"/>
    <property type="molecule type" value="Genomic_DNA"/>
</dbReference>
<gene>
    <name evidence="1" type="ORF">AAG570_009795</name>
</gene>
<proteinExistence type="predicted"/>